<reference evidence="1 2" key="1">
    <citation type="submission" date="2016-10" db="EMBL/GenBank/DDBJ databases">
        <title>Evaluation of Human, Veterinary and Environmental Mycobacterium chelonae Isolates by Core Genome Phylogenomic Analysis, Targeted Gene Comparison, and Anti-microbial Susceptibility Patterns: A Tale of Mistaken Identities.</title>
        <authorList>
            <person name="Fogelson S.B."/>
            <person name="Camus A.C."/>
            <person name="Lorenz W."/>
            <person name="Vasireddy R."/>
            <person name="Vasireddy S."/>
            <person name="Smith T."/>
            <person name="Brown-Elliott B.A."/>
            <person name="Wallace R.J.Jr."/>
            <person name="Hasan N.A."/>
            <person name="Reischl U."/>
            <person name="Sanchez S."/>
        </authorList>
    </citation>
    <scope>NUCLEOTIDE SEQUENCE [LARGE SCALE GENOMIC DNA]</scope>
    <source>
        <strain evidence="1 2">15515</strain>
    </source>
</reference>
<protein>
    <submittedName>
        <fullName evidence="1">Uncharacterized protein</fullName>
    </submittedName>
</protein>
<evidence type="ECO:0000313" key="1">
    <source>
        <dbReference type="EMBL" id="OHU47442.1"/>
    </source>
</evidence>
<sequence length="130" mass="14746">MGLELWPRDHDLPPRWDGLLVEWGSWSDTSKIFICPTPRPERCGQCQSLQATLINSGKLYIDPKHAPPAIGRSRLPASRYFVGVITAFRCPDCGHDSVLDNEGRYWDLDPTDYTETGSWDLTPDKSTERP</sequence>
<accession>A0A1S1LJG1</accession>
<organism evidence="1 2">
    <name type="scientific">Mycobacteroides chelonae</name>
    <name type="common">Mycobacterium chelonae</name>
    <dbReference type="NCBI Taxonomy" id="1774"/>
    <lineage>
        <taxon>Bacteria</taxon>
        <taxon>Bacillati</taxon>
        <taxon>Actinomycetota</taxon>
        <taxon>Actinomycetes</taxon>
        <taxon>Mycobacteriales</taxon>
        <taxon>Mycobacteriaceae</taxon>
        <taxon>Mycobacteroides</taxon>
    </lineage>
</organism>
<name>A0A1S1LJG1_MYCCH</name>
<evidence type="ECO:0000313" key="2">
    <source>
        <dbReference type="Proteomes" id="UP000180043"/>
    </source>
</evidence>
<dbReference type="Proteomes" id="UP000180043">
    <property type="component" value="Unassembled WGS sequence"/>
</dbReference>
<gene>
    <name evidence="1" type="ORF">BKG82_27310</name>
</gene>
<dbReference type="AlphaFoldDB" id="A0A1S1LJG1"/>
<comment type="caution">
    <text evidence="1">The sequence shown here is derived from an EMBL/GenBank/DDBJ whole genome shotgun (WGS) entry which is preliminary data.</text>
</comment>
<dbReference type="EMBL" id="MLIQ01000042">
    <property type="protein sequence ID" value="OHU47442.1"/>
    <property type="molecule type" value="Genomic_DNA"/>
</dbReference>
<proteinExistence type="predicted"/>